<organism evidence="1 2">
    <name type="scientific">Mycena sanguinolenta</name>
    <dbReference type="NCBI Taxonomy" id="230812"/>
    <lineage>
        <taxon>Eukaryota</taxon>
        <taxon>Fungi</taxon>
        <taxon>Dikarya</taxon>
        <taxon>Basidiomycota</taxon>
        <taxon>Agaricomycotina</taxon>
        <taxon>Agaricomycetes</taxon>
        <taxon>Agaricomycetidae</taxon>
        <taxon>Agaricales</taxon>
        <taxon>Marasmiineae</taxon>
        <taxon>Mycenaceae</taxon>
        <taxon>Mycena</taxon>
    </lineage>
</organism>
<gene>
    <name evidence="1" type="ORF">MSAN_02008200</name>
</gene>
<evidence type="ECO:0000313" key="1">
    <source>
        <dbReference type="EMBL" id="KAF7342917.1"/>
    </source>
</evidence>
<accession>A0A8H6XKY3</accession>
<dbReference type="AlphaFoldDB" id="A0A8H6XKY3"/>
<name>A0A8H6XKY3_9AGAR</name>
<keyword evidence="2" id="KW-1185">Reference proteome</keyword>
<reference evidence="1" key="1">
    <citation type="submission" date="2020-05" db="EMBL/GenBank/DDBJ databases">
        <title>Mycena genomes resolve the evolution of fungal bioluminescence.</title>
        <authorList>
            <person name="Tsai I.J."/>
        </authorList>
    </citation>
    <scope>NUCLEOTIDE SEQUENCE</scope>
    <source>
        <strain evidence="1">160909Yilan</strain>
    </source>
</reference>
<comment type="caution">
    <text evidence="1">The sequence shown here is derived from an EMBL/GenBank/DDBJ whole genome shotgun (WGS) entry which is preliminary data.</text>
</comment>
<proteinExistence type="predicted"/>
<dbReference type="EMBL" id="JACAZH010000024">
    <property type="protein sequence ID" value="KAF7342917.1"/>
    <property type="molecule type" value="Genomic_DNA"/>
</dbReference>
<evidence type="ECO:0000313" key="2">
    <source>
        <dbReference type="Proteomes" id="UP000623467"/>
    </source>
</evidence>
<dbReference type="Proteomes" id="UP000623467">
    <property type="component" value="Unassembled WGS sequence"/>
</dbReference>
<protein>
    <submittedName>
        <fullName evidence="1">Uncharacterized protein</fullName>
    </submittedName>
</protein>
<sequence length="175" mass="18507">MNFTARMGSEEYDVDSATVLDAILPKLPSLYATSAHFAARIDLVPPDAFWCPRMHLNPSLVFTQGAVVISRTLYDSLQRCGSIITSTSSQSPRIACEQCIFVSPPTSDHLTSLAAQTVPVLTREPEGVGSGDPAAITGAHNGGGCDSCMQQPCVKTGYTIDASADVQMVRDGGAR</sequence>